<feature type="compositionally biased region" description="Basic and acidic residues" evidence="2">
    <location>
        <begin position="66"/>
        <end position="76"/>
    </location>
</feature>
<dbReference type="EMBL" id="JACTAM010000021">
    <property type="protein sequence ID" value="KAI2651048.1"/>
    <property type="molecule type" value="Genomic_DNA"/>
</dbReference>
<feature type="region of interest" description="Disordered" evidence="2">
    <location>
        <begin position="58"/>
        <end position="80"/>
    </location>
</feature>
<dbReference type="PANTHER" id="PTHR47279">
    <property type="entry name" value="TRANSCRIPTION FACTOR SOX-30"/>
    <property type="match status" value="1"/>
</dbReference>
<organism evidence="4 5">
    <name type="scientific">Labeo rohita</name>
    <name type="common">Indian major carp</name>
    <name type="synonym">Cyprinus rohita</name>
    <dbReference type="NCBI Taxonomy" id="84645"/>
    <lineage>
        <taxon>Eukaryota</taxon>
        <taxon>Metazoa</taxon>
        <taxon>Chordata</taxon>
        <taxon>Craniata</taxon>
        <taxon>Vertebrata</taxon>
        <taxon>Euteleostomi</taxon>
        <taxon>Actinopterygii</taxon>
        <taxon>Neopterygii</taxon>
        <taxon>Teleostei</taxon>
        <taxon>Ostariophysi</taxon>
        <taxon>Cypriniformes</taxon>
        <taxon>Cyprinidae</taxon>
        <taxon>Labeoninae</taxon>
        <taxon>Labeonini</taxon>
        <taxon>Labeo</taxon>
    </lineage>
</organism>
<dbReference type="InterPro" id="IPR052856">
    <property type="entry name" value="SOX30_TF"/>
</dbReference>
<keyword evidence="1" id="KW-0238">DNA-binding</keyword>
<dbReference type="Proteomes" id="UP000830375">
    <property type="component" value="Unassembled WGS sequence"/>
</dbReference>
<comment type="caution">
    <text evidence="4">The sequence shown here is derived from an EMBL/GenBank/DDBJ whole genome shotgun (WGS) entry which is preliminary data.</text>
</comment>
<accession>A0ABQ8LK63</accession>
<evidence type="ECO:0000313" key="4">
    <source>
        <dbReference type="EMBL" id="KAI2651048.1"/>
    </source>
</evidence>
<dbReference type="SUPFAM" id="SSF47095">
    <property type="entry name" value="HMG-box"/>
    <property type="match status" value="1"/>
</dbReference>
<keyword evidence="1" id="KW-0539">Nucleus</keyword>
<feature type="compositionally biased region" description="Basic and acidic residues" evidence="2">
    <location>
        <begin position="14"/>
        <end position="27"/>
    </location>
</feature>
<dbReference type="Pfam" id="PF00505">
    <property type="entry name" value="HMG_box"/>
    <property type="match status" value="1"/>
</dbReference>
<sequence length="354" mass="40228">MDKHPKMRAKTRFRNGEKGSRTDEQVPECVKTEENCVLKKPHVVSTCAVKAQRVREPTQVNSLTTHRQDHPQHEDLNSLTGDLGIEQDDADWKMFPVYPSDQTSVSNSDNALSSFNAISHGFSVKHTPQSFDWNLSGEVPFQNINHQPISMDYFPILTDQPISAASVINREPISEASVQINTQGLNFTQSPSGAESEVARSRNKKKSIKKPMNAYFLWSKIHRPILSKANPKASNCAISVQLGIEWNKLSEEQKKPYYEESHRIMAQHMEKYPANMNQAMEMQHSLINTDQHLLSAPHCILSGNLHMTGLQFYPPESMPCSSYSSHFTDVMSHYDDLRHEVSVLNCEYSHYDNN</sequence>
<proteinExistence type="predicted"/>
<evidence type="ECO:0000256" key="1">
    <source>
        <dbReference type="PROSITE-ProRule" id="PRU00267"/>
    </source>
</evidence>
<reference evidence="4 5" key="1">
    <citation type="submission" date="2022-01" db="EMBL/GenBank/DDBJ databases">
        <title>A high-quality chromosome-level genome assembly of rohu carp, Labeo rohita.</title>
        <authorList>
            <person name="Arick M.A. II"/>
            <person name="Hsu C.-Y."/>
            <person name="Magbanua Z."/>
            <person name="Pechanova O."/>
            <person name="Grover C."/>
            <person name="Miller E."/>
            <person name="Thrash A."/>
            <person name="Ezzel L."/>
            <person name="Alam S."/>
            <person name="Benzie J."/>
            <person name="Hamilton M."/>
            <person name="Karsi A."/>
            <person name="Lawrence M.L."/>
            <person name="Peterson D.G."/>
        </authorList>
    </citation>
    <scope>NUCLEOTIDE SEQUENCE [LARGE SCALE GENOMIC DNA]</scope>
    <source>
        <strain evidence="5">BAU-BD-2019</strain>
        <tissue evidence="4">Blood</tissue>
    </source>
</reference>
<feature type="domain" description="HMG box" evidence="3">
    <location>
        <begin position="208"/>
        <end position="276"/>
    </location>
</feature>
<evidence type="ECO:0000313" key="5">
    <source>
        <dbReference type="Proteomes" id="UP000830375"/>
    </source>
</evidence>
<dbReference type="PANTHER" id="PTHR47279:SF1">
    <property type="entry name" value="TRANSCRIPTION FACTOR SOX-30"/>
    <property type="match status" value="1"/>
</dbReference>
<dbReference type="PROSITE" id="PS50118">
    <property type="entry name" value="HMG_BOX_2"/>
    <property type="match status" value="1"/>
</dbReference>
<keyword evidence="5" id="KW-1185">Reference proteome</keyword>
<feature type="region of interest" description="Disordered" evidence="2">
    <location>
        <begin position="1"/>
        <end position="27"/>
    </location>
</feature>
<feature type="compositionally biased region" description="Basic residues" evidence="2">
    <location>
        <begin position="1"/>
        <end position="13"/>
    </location>
</feature>
<dbReference type="SMART" id="SM00398">
    <property type="entry name" value="HMG"/>
    <property type="match status" value="1"/>
</dbReference>
<name>A0ABQ8LK63_LABRO</name>
<dbReference type="InterPro" id="IPR036910">
    <property type="entry name" value="HMG_box_dom_sf"/>
</dbReference>
<dbReference type="InterPro" id="IPR009071">
    <property type="entry name" value="HMG_box_dom"/>
</dbReference>
<gene>
    <name evidence="4" type="ORF">H4Q32_019052</name>
</gene>
<evidence type="ECO:0000256" key="2">
    <source>
        <dbReference type="SAM" id="MobiDB-lite"/>
    </source>
</evidence>
<dbReference type="Gene3D" id="1.10.30.10">
    <property type="entry name" value="High mobility group box domain"/>
    <property type="match status" value="1"/>
</dbReference>
<evidence type="ECO:0000259" key="3">
    <source>
        <dbReference type="PROSITE" id="PS50118"/>
    </source>
</evidence>
<feature type="DNA-binding region" description="HMG box" evidence="1">
    <location>
        <begin position="208"/>
        <end position="276"/>
    </location>
</feature>
<protein>
    <submittedName>
        <fullName evidence="4">Transcription factor SOX-30</fullName>
    </submittedName>
</protein>